<dbReference type="EMBL" id="CP001322">
    <property type="protein sequence ID" value="ACL05778.1"/>
    <property type="molecule type" value="Genomic_DNA"/>
</dbReference>
<keyword evidence="2" id="KW-1185">Reference proteome</keyword>
<dbReference type="HOGENOM" id="CLU_3389075_0_0_7"/>
<dbReference type="Proteomes" id="UP000000739">
    <property type="component" value="Chromosome"/>
</dbReference>
<protein>
    <submittedName>
        <fullName evidence="1">Uncharacterized protein</fullName>
    </submittedName>
</protein>
<organism evidence="1 2">
    <name type="scientific">Desulfatibacillum aliphaticivorans</name>
    <dbReference type="NCBI Taxonomy" id="218208"/>
    <lineage>
        <taxon>Bacteria</taxon>
        <taxon>Pseudomonadati</taxon>
        <taxon>Thermodesulfobacteriota</taxon>
        <taxon>Desulfobacteria</taxon>
        <taxon>Desulfobacterales</taxon>
        <taxon>Desulfatibacillaceae</taxon>
        <taxon>Desulfatibacillum</taxon>
    </lineage>
</organism>
<sequence>MYSEECMEAMGIFHSVFSVPSVVKNKRGRWLK</sequence>
<dbReference type="AlphaFoldDB" id="B8FM45"/>
<reference evidence="1 2" key="1">
    <citation type="journal article" date="2012" name="Environ. Microbiol.">
        <title>The genome sequence of Desulfatibacillum alkenivorans AK-01: a blueprint for anaerobic alkane oxidation.</title>
        <authorList>
            <person name="Callaghan A.V."/>
            <person name="Morris B.E."/>
            <person name="Pereira I.A."/>
            <person name="McInerney M.J."/>
            <person name="Austin R.N."/>
            <person name="Groves J.T."/>
            <person name="Kukor J.J."/>
            <person name="Suflita J.M."/>
            <person name="Young L.Y."/>
            <person name="Zylstra G.J."/>
            <person name="Wawrik B."/>
        </authorList>
    </citation>
    <scope>NUCLEOTIDE SEQUENCE [LARGE SCALE GENOMIC DNA]</scope>
    <source>
        <strain evidence="1 2">AK-01</strain>
    </source>
</reference>
<proteinExistence type="predicted"/>
<evidence type="ECO:0000313" key="2">
    <source>
        <dbReference type="Proteomes" id="UP000000739"/>
    </source>
</evidence>
<accession>B8FM45</accession>
<name>B8FM45_DESAL</name>
<dbReference type="KEGG" id="dal:Dalk_4093"/>
<gene>
    <name evidence="1" type="ordered locus">Dalk_4093</name>
</gene>
<evidence type="ECO:0000313" key="1">
    <source>
        <dbReference type="EMBL" id="ACL05778.1"/>
    </source>
</evidence>